<dbReference type="GO" id="GO:0000139">
    <property type="term" value="C:Golgi membrane"/>
    <property type="evidence" value="ECO:0007669"/>
    <property type="project" value="UniProtKB-SubCell"/>
</dbReference>
<evidence type="ECO:0000256" key="2">
    <source>
        <dbReference type="ARBA" id="ARBA00022448"/>
    </source>
</evidence>
<dbReference type="InterPro" id="IPR009011">
    <property type="entry name" value="Man6P_isomerase_rcpt-bd_dom_sf"/>
</dbReference>
<keyword evidence="5 9" id="KW-1133">Transmembrane helix</keyword>
<feature type="domain" description="MRH" evidence="10">
    <location>
        <begin position="23"/>
        <end position="163"/>
    </location>
</feature>
<evidence type="ECO:0000256" key="5">
    <source>
        <dbReference type="ARBA" id="ARBA00022989"/>
    </source>
</evidence>
<reference evidence="12" key="1">
    <citation type="submission" date="2025-08" db="UniProtKB">
        <authorList>
            <consortium name="RefSeq"/>
        </authorList>
    </citation>
    <scope>IDENTIFICATION</scope>
</reference>
<evidence type="ECO:0000256" key="3">
    <source>
        <dbReference type="ARBA" id="ARBA00022692"/>
    </source>
</evidence>
<dbReference type="PANTHER" id="PTHR15071">
    <property type="entry name" value="MANNOSE-6-PHOSPHATE RECEPTOR FAMILY MEMBER"/>
    <property type="match status" value="1"/>
</dbReference>
<evidence type="ECO:0000256" key="1">
    <source>
        <dbReference type="ARBA" id="ARBA00004308"/>
    </source>
</evidence>
<dbReference type="GO" id="GO:0005802">
    <property type="term" value="C:trans-Golgi network"/>
    <property type="evidence" value="ECO:0007669"/>
    <property type="project" value="TreeGrafter"/>
</dbReference>
<dbReference type="PROSITE" id="PS51914">
    <property type="entry name" value="MRH"/>
    <property type="match status" value="1"/>
</dbReference>
<accession>A0A9W2YLR6</accession>
<feature type="transmembrane region" description="Helical" evidence="9">
    <location>
        <begin position="171"/>
        <end position="196"/>
    </location>
</feature>
<keyword evidence="7" id="KW-1015">Disulfide bond</keyword>
<dbReference type="GO" id="GO:0010008">
    <property type="term" value="C:endosome membrane"/>
    <property type="evidence" value="ECO:0007669"/>
    <property type="project" value="UniProtKB-SubCell"/>
</dbReference>
<keyword evidence="6 9" id="KW-0472">Membrane</keyword>
<sequence length="241" mass="27021">MLEIPYSFYGILFAIVVNSAYSKPCKFIPPCTCSTDNYTLDLKPLMKARNDLEFNASDKDYTYYLHPCNVPPPICKNVQMTACQISKSNNVIYGIATHDGNQIDGDPETGNFSITNKYGTLADIRTSIVYVVCGSEEATFLDIEPNPFKTYIFTLRTRYGCIPQNSSGNGLSVGSVLVILFFVFFLIYLVGGVLFLKFVRKAEGIETIPNIEFWKDLPSLIKDGMVFTFRGCKAESTYEKI</sequence>
<evidence type="ECO:0000256" key="8">
    <source>
        <dbReference type="ARBA" id="ARBA00023180"/>
    </source>
</evidence>
<dbReference type="Pfam" id="PF02157">
    <property type="entry name" value="Man-6-P_recep"/>
    <property type="match status" value="1"/>
</dbReference>
<evidence type="ECO:0000259" key="10">
    <source>
        <dbReference type="PROSITE" id="PS51914"/>
    </source>
</evidence>
<evidence type="ECO:0000313" key="12">
    <source>
        <dbReference type="RefSeq" id="XP_055863653.1"/>
    </source>
</evidence>
<dbReference type="OrthoDB" id="29460at2759"/>
<evidence type="ECO:0000256" key="6">
    <source>
        <dbReference type="ARBA" id="ARBA00023136"/>
    </source>
</evidence>
<name>A0A9W2YLR6_BIOGL</name>
<evidence type="ECO:0000256" key="4">
    <source>
        <dbReference type="ARBA" id="ARBA00022729"/>
    </source>
</evidence>
<dbReference type="RefSeq" id="XP_055863653.1">
    <property type="nucleotide sequence ID" value="XM_056007678.1"/>
</dbReference>
<keyword evidence="2" id="KW-0813">Transport</keyword>
<dbReference type="GeneID" id="106077700"/>
<dbReference type="AlphaFoldDB" id="A0A9W2YLR6"/>
<dbReference type="Proteomes" id="UP001165740">
    <property type="component" value="Chromosome 1"/>
</dbReference>
<dbReference type="PANTHER" id="PTHR15071:SF0">
    <property type="entry name" value="MANNOSE 6-PHOSPHATE RECEPTOR-LIKE PROTEIN 1"/>
    <property type="match status" value="1"/>
</dbReference>
<gene>
    <name evidence="12" type="primary">LOC106077700</name>
</gene>
<evidence type="ECO:0000313" key="11">
    <source>
        <dbReference type="Proteomes" id="UP001165740"/>
    </source>
</evidence>
<dbReference type="Gene3D" id="2.70.130.10">
    <property type="entry name" value="Mannose-6-phosphate receptor binding domain"/>
    <property type="match status" value="1"/>
</dbReference>
<keyword evidence="3 9" id="KW-0812">Transmembrane</keyword>
<organism evidence="11 12">
    <name type="scientific">Biomphalaria glabrata</name>
    <name type="common">Bloodfluke planorb</name>
    <name type="synonym">Freshwater snail</name>
    <dbReference type="NCBI Taxonomy" id="6526"/>
    <lineage>
        <taxon>Eukaryota</taxon>
        <taxon>Metazoa</taxon>
        <taxon>Spiralia</taxon>
        <taxon>Lophotrochozoa</taxon>
        <taxon>Mollusca</taxon>
        <taxon>Gastropoda</taxon>
        <taxon>Heterobranchia</taxon>
        <taxon>Euthyneura</taxon>
        <taxon>Panpulmonata</taxon>
        <taxon>Hygrophila</taxon>
        <taxon>Lymnaeoidea</taxon>
        <taxon>Planorbidae</taxon>
        <taxon>Biomphalaria</taxon>
    </lineage>
</organism>
<comment type="subcellular location">
    <subcellularLocation>
        <location evidence="1">Endomembrane system</location>
    </subcellularLocation>
</comment>
<dbReference type="OMA" id="CRGCKAE"/>
<keyword evidence="4" id="KW-0732">Signal</keyword>
<keyword evidence="11" id="KW-1185">Reference proteome</keyword>
<evidence type="ECO:0000256" key="7">
    <source>
        <dbReference type="ARBA" id="ARBA00023157"/>
    </source>
</evidence>
<keyword evidence="8" id="KW-0325">Glycoprotein</keyword>
<protein>
    <submittedName>
        <fullName evidence="12">Uncharacterized protein LOC106077700 isoform X1</fullName>
    </submittedName>
</protein>
<dbReference type="InterPro" id="IPR028927">
    <property type="entry name" value="Man-6-P_rcpt"/>
</dbReference>
<dbReference type="SUPFAM" id="SSF50911">
    <property type="entry name" value="Mannose 6-phosphate receptor domain"/>
    <property type="match status" value="1"/>
</dbReference>
<dbReference type="InterPro" id="IPR044865">
    <property type="entry name" value="MRH_dom"/>
</dbReference>
<evidence type="ECO:0000256" key="9">
    <source>
        <dbReference type="SAM" id="Phobius"/>
    </source>
</evidence>
<proteinExistence type="predicted"/>